<dbReference type="SUPFAM" id="SSF103088">
    <property type="entry name" value="OmpA-like"/>
    <property type="match status" value="1"/>
</dbReference>
<reference evidence="1 2" key="1">
    <citation type="submission" date="2018-06" db="EMBL/GenBank/DDBJ databases">
        <title>Carbapenemase-producing Enterobacteriaceae present in wastewater treatment plant effluent and nearby surface waters in the US.</title>
        <authorList>
            <person name="Mathys D.A."/>
            <person name="Mollenkopf D.F."/>
            <person name="Feicht S.M."/>
            <person name="Adams R.J."/>
            <person name="Albers A.L."/>
            <person name="Stuever D.M."/>
            <person name="Daniels J.B."/>
            <person name="Wittum T.E."/>
        </authorList>
    </citation>
    <scope>NUCLEOTIDE SEQUENCE [LARGE SCALE GENOMIC DNA]</scope>
    <source>
        <strain evidence="1 2">GEO_47_Down_B</strain>
    </source>
</reference>
<dbReference type="InterPro" id="IPR036737">
    <property type="entry name" value="OmpA-like_sf"/>
</dbReference>
<sequence>MAELAQRFAFDSDAIVRQVEHTLSQMAYLLVDGPGGMVMIEGRADSMGSNKNTTSIFPYVMPVQRRNG</sequence>
<gene>
    <name evidence="1" type="ORF">DN603_00140</name>
</gene>
<proteinExistence type="predicted"/>
<evidence type="ECO:0000313" key="2">
    <source>
        <dbReference type="Proteomes" id="UP000288843"/>
    </source>
</evidence>
<accession>A0A443VTY1</accession>
<protein>
    <submittedName>
        <fullName evidence="1">Uncharacterized protein</fullName>
    </submittedName>
</protein>
<comment type="caution">
    <text evidence="1">The sequence shown here is derived from an EMBL/GenBank/DDBJ whole genome shotgun (WGS) entry which is preliminary data.</text>
</comment>
<name>A0A443VTY1_RAOPL</name>
<dbReference type="EMBL" id="QKOX01000001">
    <property type="protein sequence ID" value="RWT26006.1"/>
    <property type="molecule type" value="Genomic_DNA"/>
</dbReference>
<dbReference type="Proteomes" id="UP000288843">
    <property type="component" value="Unassembled WGS sequence"/>
</dbReference>
<dbReference type="RefSeq" id="WP_094898373.1">
    <property type="nucleotide sequence ID" value="NZ_BIIS01000003.1"/>
</dbReference>
<evidence type="ECO:0000313" key="1">
    <source>
        <dbReference type="EMBL" id="RWT26006.1"/>
    </source>
</evidence>
<organism evidence="1 2">
    <name type="scientific">Raoultella planticola</name>
    <name type="common">Klebsiella planticola</name>
    <dbReference type="NCBI Taxonomy" id="575"/>
    <lineage>
        <taxon>Bacteria</taxon>
        <taxon>Pseudomonadati</taxon>
        <taxon>Pseudomonadota</taxon>
        <taxon>Gammaproteobacteria</taxon>
        <taxon>Enterobacterales</taxon>
        <taxon>Enterobacteriaceae</taxon>
        <taxon>Klebsiella/Raoultella group</taxon>
        <taxon>Raoultella</taxon>
    </lineage>
</organism>
<dbReference type="AlphaFoldDB" id="A0A443VTY1"/>